<protein>
    <submittedName>
        <fullName evidence="2">Uncharacterized protein</fullName>
    </submittedName>
</protein>
<accession>K8FI08</accession>
<dbReference type="eggNOG" id="ENOG502S80R">
    <property type="taxonomic scope" value="Eukaryota"/>
</dbReference>
<dbReference type="KEGG" id="bpg:Bathy07g01160"/>
<dbReference type="RefSeq" id="XP_007512251.1">
    <property type="nucleotide sequence ID" value="XM_007512189.1"/>
</dbReference>
<sequence>MGCCCSKKKEEEEQSSSVVPGAVKGILKPTRTFSSKEESPRKPATLKPKKVFGWKDSIDSKKVLSFWFTEVAYFSERPKRETMRTREYSSKMSAELWYSGSKEADEKCTSALRAEVIVAQKEKLSEAQLAKNAFSRSDNRLDAILARVILLDQISRNVFRGTEKAFVGDECALRYSKFIVRERLGDDLPPAALGFIVSPFLHSELVEDHVLAEKFCRRMIEKNGANTPLEWTLKYVLGHKEVLEMFGRYPHRNEILGRETTVEEAQWLVSAQVPAWAKSQRRKKLDE</sequence>
<reference evidence="2 3" key="1">
    <citation type="submission" date="2011-10" db="EMBL/GenBank/DDBJ databases">
        <authorList>
            <person name="Genoscope - CEA"/>
        </authorList>
    </citation>
    <scope>NUCLEOTIDE SEQUENCE [LARGE SCALE GENOMIC DNA]</scope>
    <source>
        <strain evidence="2 3">RCC 1105</strain>
    </source>
</reference>
<dbReference type="InterPro" id="IPR010323">
    <property type="entry name" value="DUF924"/>
</dbReference>
<evidence type="ECO:0000256" key="1">
    <source>
        <dbReference type="SAM" id="MobiDB-lite"/>
    </source>
</evidence>
<dbReference type="SUPFAM" id="SSF48452">
    <property type="entry name" value="TPR-like"/>
    <property type="match status" value="1"/>
</dbReference>
<organism evidence="2 3">
    <name type="scientific">Bathycoccus prasinos</name>
    <dbReference type="NCBI Taxonomy" id="41875"/>
    <lineage>
        <taxon>Eukaryota</taxon>
        <taxon>Viridiplantae</taxon>
        <taxon>Chlorophyta</taxon>
        <taxon>Mamiellophyceae</taxon>
        <taxon>Mamiellales</taxon>
        <taxon>Bathycoccaceae</taxon>
        <taxon>Bathycoccus</taxon>
    </lineage>
</organism>
<evidence type="ECO:0000313" key="3">
    <source>
        <dbReference type="Proteomes" id="UP000198341"/>
    </source>
</evidence>
<dbReference type="Gene3D" id="1.25.40.10">
    <property type="entry name" value="Tetratricopeptide repeat domain"/>
    <property type="match status" value="1"/>
</dbReference>
<dbReference type="InterPro" id="IPR011990">
    <property type="entry name" value="TPR-like_helical_dom_sf"/>
</dbReference>
<dbReference type="EMBL" id="FO082272">
    <property type="protein sequence ID" value="CCO66339.1"/>
    <property type="molecule type" value="Genomic_DNA"/>
</dbReference>
<dbReference type="AlphaFoldDB" id="K8FI08"/>
<name>K8FI08_9CHLO</name>
<dbReference type="Proteomes" id="UP000198341">
    <property type="component" value="Chromosome 7"/>
</dbReference>
<feature type="region of interest" description="Disordered" evidence="1">
    <location>
        <begin position="1"/>
        <end position="20"/>
    </location>
</feature>
<dbReference type="OrthoDB" id="414698at2759"/>
<dbReference type="STRING" id="41875.K8FI08"/>
<proteinExistence type="predicted"/>
<dbReference type="Pfam" id="PF06041">
    <property type="entry name" value="DUF924"/>
    <property type="match status" value="1"/>
</dbReference>
<dbReference type="Gene3D" id="1.20.58.320">
    <property type="entry name" value="TPR-like"/>
    <property type="match status" value="1"/>
</dbReference>
<evidence type="ECO:0000313" key="2">
    <source>
        <dbReference type="EMBL" id="CCO66339.1"/>
    </source>
</evidence>
<keyword evidence="3" id="KW-1185">Reference proteome</keyword>
<dbReference type="GeneID" id="19014606"/>
<gene>
    <name evidence="2" type="ORF">Bathy07g01160</name>
</gene>